<dbReference type="Gene3D" id="1.10.3210.10">
    <property type="entry name" value="Hypothetical protein af1432"/>
    <property type="match status" value="1"/>
</dbReference>
<protein>
    <submittedName>
        <fullName evidence="3">HD-GYP domain-containing protein</fullName>
    </submittedName>
</protein>
<feature type="domain" description="HD" evidence="1">
    <location>
        <begin position="164"/>
        <end position="287"/>
    </location>
</feature>
<dbReference type="NCBIfam" id="TIGR00277">
    <property type="entry name" value="HDIG"/>
    <property type="match status" value="1"/>
</dbReference>
<sequence length="411" mass="46031">MALVQASIEQLRVGHYVHLPGGWHNHPFLFNAFKIKDEEQLNIIRHLDTTLLVMVDVDKSDLPLATLIETEREPTHVPQHDDNPFTSPLPLFDEKAFRRSMRVAEKAFSQSVSDLRNALGALNLKPDEGLANTAQIVRSTAVQIANHEGPLGLHLIRIHQGDPLLHHSLNVAYLAMLMGRELGMAPMDIEAVGLAGLIHDIGELRIPTQITQKRGELSKAEINFLRMHPQYGFDMLNQLDAFEPKIRLVALQHHERLDGSGYPKGLKGDEISPLARIIGLTDHYDELLHPRASGLPAPPNLVVAQLYKLSAGRFDPHHVKLLIKLLGIYPPGSLVQLSDESLALVLSTEPSNTLKPKILPFIKGQKPEGVSMVDLKEDERSILRALSPDDLDDAQRQFFNLTRRFSYYFAF</sequence>
<keyword evidence="4" id="KW-1185">Reference proteome</keyword>
<dbReference type="RefSeq" id="WP_193001063.1">
    <property type="nucleotide sequence ID" value="NZ_CP040449.1"/>
</dbReference>
<evidence type="ECO:0000313" key="4">
    <source>
        <dbReference type="Proteomes" id="UP000594034"/>
    </source>
</evidence>
<gene>
    <name evidence="3" type="ORF">FE240_11400</name>
</gene>
<dbReference type="EMBL" id="CP040449">
    <property type="protein sequence ID" value="QFI55236.1"/>
    <property type="molecule type" value="Genomic_DNA"/>
</dbReference>
<dbReference type="GO" id="GO:0008081">
    <property type="term" value="F:phosphoric diester hydrolase activity"/>
    <property type="evidence" value="ECO:0007669"/>
    <property type="project" value="UniProtKB-ARBA"/>
</dbReference>
<evidence type="ECO:0000259" key="2">
    <source>
        <dbReference type="PROSITE" id="PS51832"/>
    </source>
</evidence>
<dbReference type="PANTHER" id="PTHR43155:SF2">
    <property type="entry name" value="CYCLIC DI-GMP PHOSPHODIESTERASE PA4108"/>
    <property type="match status" value="1"/>
</dbReference>
<dbReference type="PANTHER" id="PTHR43155">
    <property type="entry name" value="CYCLIC DI-GMP PHOSPHODIESTERASE PA4108-RELATED"/>
    <property type="match status" value="1"/>
</dbReference>
<dbReference type="SUPFAM" id="SSF109604">
    <property type="entry name" value="HD-domain/PDEase-like"/>
    <property type="match status" value="1"/>
</dbReference>
<evidence type="ECO:0000313" key="3">
    <source>
        <dbReference type="EMBL" id="QFI55236.1"/>
    </source>
</evidence>
<dbReference type="Pfam" id="PF13487">
    <property type="entry name" value="HD_5"/>
    <property type="match status" value="1"/>
</dbReference>
<dbReference type="PROSITE" id="PS51831">
    <property type="entry name" value="HD"/>
    <property type="match status" value="1"/>
</dbReference>
<evidence type="ECO:0000259" key="1">
    <source>
        <dbReference type="PROSITE" id="PS51831"/>
    </source>
</evidence>
<accession>A0A5J6WVQ8</accession>
<dbReference type="Pfam" id="PF11871">
    <property type="entry name" value="DUF3391"/>
    <property type="match status" value="1"/>
</dbReference>
<dbReference type="InterPro" id="IPR006674">
    <property type="entry name" value="HD_domain"/>
</dbReference>
<organism evidence="3 4">
    <name type="scientific">Aeromonas simiae</name>
    <dbReference type="NCBI Taxonomy" id="218936"/>
    <lineage>
        <taxon>Bacteria</taxon>
        <taxon>Pseudomonadati</taxon>
        <taxon>Pseudomonadota</taxon>
        <taxon>Gammaproteobacteria</taxon>
        <taxon>Aeromonadales</taxon>
        <taxon>Aeromonadaceae</taxon>
        <taxon>Aeromonas</taxon>
    </lineage>
</organism>
<feature type="domain" description="HD-GYP" evidence="2">
    <location>
        <begin position="142"/>
        <end position="338"/>
    </location>
</feature>
<reference evidence="3 4" key="1">
    <citation type="submission" date="2019-05" db="EMBL/GenBank/DDBJ databases">
        <title>OXA-830, a novel chromosomally encoded expanded-spectrum class D beta-lactamase in Aeromonas simiae.</title>
        <authorList>
            <person name="Zhou W."/>
            <person name="Chen Q."/>
        </authorList>
    </citation>
    <scope>NUCLEOTIDE SEQUENCE [LARGE SCALE GENOMIC DNA]</scope>
    <source>
        <strain evidence="3 4">A6</strain>
    </source>
</reference>
<dbReference type="SMART" id="SM00471">
    <property type="entry name" value="HDc"/>
    <property type="match status" value="1"/>
</dbReference>
<dbReference type="KEGG" id="asim:FE240_11400"/>
<proteinExistence type="predicted"/>
<dbReference type="Proteomes" id="UP000594034">
    <property type="component" value="Chromosome"/>
</dbReference>
<dbReference type="InterPro" id="IPR021812">
    <property type="entry name" value="DUF3391"/>
</dbReference>
<dbReference type="AlphaFoldDB" id="A0A5J6WVQ8"/>
<dbReference type="PROSITE" id="PS51832">
    <property type="entry name" value="HD_GYP"/>
    <property type="match status" value="1"/>
</dbReference>
<dbReference type="InterPro" id="IPR006675">
    <property type="entry name" value="HDIG_dom"/>
</dbReference>
<dbReference type="InterPro" id="IPR037522">
    <property type="entry name" value="HD_GYP_dom"/>
</dbReference>
<name>A0A5J6WVQ8_9GAMM</name>
<dbReference type="InterPro" id="IPR003607">
    <property type="entry name" value="HD/PDEase_dom"/>
</dbReference>
<dbReference type="CDD" id="cd00077">
    <property type="entry name" value="HDc"/>
    <property type="match status" value="1"/>
</dbReference>